<dbReference type="InterPro" id="IPR043128">
    <property type="entry name" value="Rev_trsase/Diguanyl_cyclase"/>
</dbReference>
<dbReference type="EMBL" id="CP045737">
    <property type="protein sequence ID" value="QGG40760.1"/>
    <property type="molecule type" value="Genomic_DNA"/>
</dbReference>
<protein>
    <submittedName>
        <fullName evidence="3">Diguanylate cyclase</fullName>
    </submittedName>
</protein>
<dbReference type="Proteomes" id="UP000392064">
    <property type="component" value="Chromosome"/>
</dbReference>
<dbReference type="PROSITE" id="PS50887">
    <property type="entry name" value="GGDEF"/>
    <property type="match status" value="1"/>
</dbReference>
<accession>A0A5Q2MLB2</accession>
<sequence>MTEERGRRGHDDLVPPSVAAARPAHGRHDSGRAYPPGTDSQDTSAVGAELAATQALLRAQSADEVGAIVSTLVHDLGGALVVARYADPAMTVPVDVSLGLSEPVLPFADPVSVAAMRLGAILPDFLEAARLVISRLQAQQRRDEEATHDHLTGVLTRRAWMRRLSRAVPGDSVCLIDLDHFKAANDTHGHAAGDAALRAFGALLLHTLGADGVCGRYGGDEFVALAPRQDAARLAATCDRMRHQWEVERPRTAALIGLTIGVAEVDERGGRAALQRADAAMYDGKTHGRDRTVLVDDDAEGVTT</sequence>
<dbReference type="InterPro" id="IPR050469">
    <property type="entry name" value="Diguanylate_Cyclase"/>
</dbReference>
<dbReference type="CDD" id="cd01949">
    <property type="entry name" value="GGDEF"/>
    <property type="match status" value="1"/>
</dbReference>
<dbReference type="Gene3D" id="3.30.70.270">
    <property type="match status" value="1"/>
</dbReference>
<dbReference type="PANTHER" id="PTHR45138">
    <property type="entry name" value="REGULATORY COMPONENTS OF SENSORY TRANSDUCTION SYSTEM"/>
    <property type="match status" value="1"/>
</dbReference>
<dbReference type="GO" id="GO:0052621">
    <property type="term" value="F:diguanylate cyclase activity"/>
    <property type="evidence" value="ECO:0007669"/>
    <property type="project" value="TreeGrafter"/>
</dbReference>
<dbReference type="KEGG" id="aef:GEV26_04930"/>
<dbReference type="PANTHER" id="PTHR45138:SF9">
    <property type="entry name" value="DIGUANYLATE CYCLASE DGCM-RELATED"/>
    <property type="match status" value="1"/>
</dbReference>
<feature type="compositionally biased region" description="Basic and acidic residues" evidence="1">
    <location>
        <begin position="1"/>
        <end position="13"/>
    </location>
</feature>
<name>A0A5Q2MLB2_9ACTN</name>
<proteinExistence type="predicted"/>
<evidence type="ECO:0000313" key="3">
    <source>
        <dbReference type="EMBL" id="QGG40760.1"/>
    </source>
</evidence>
<evidence type="ECO:0000259" key="2">
    <source>
        <dbReference type="PROSITE" id="PS50887"/>
    </source>
</evidence>
<dbReference type="SUPFAM" id="SSF55073">
    <property type="entry name" value="Nucleotide cyclase"/>
    <property type="match status" value="1"/>
</dbReference>
<dbReference type="AlphaFoldDB" id="A0A5Q2MLB2"/>
<dbReference type="InterPro" id="IPR029787">
    <property type="entry name" value="Nucleotide_cyclase"/>
</dbReference>
<reference evidence="3 4" key="1">
    <citation type="submission" date="2019-11" db="EMBL/GenBank/DDBJ databases">
        <authorList>
            <person name="Li J."/>
        </authorList>
    </citation>
    <scope>NUCLEOTIDE SEQUENCE [LARGE SCALE GENOMIC DNA]</scope>
    <source>
        <strain evidence="3 4">MF47</strain>
    </source>
</reference>
<evidence type="ECO:0000256" key="1">
    <source>
        <dbReference type="SAM" id="MobiDB-lite"/>
    </source>
</evidence>
<feature type="region of interest" description="Disordered" evidence="1">
    <location>
        <begin position="1"/>
        <end position="44"/>
    </location>
</feature>
<organism evidence="3 4">
    <name type="scientific">Aeromicrobium yanjiei</name>
    <dbReference type="NCBI Taxonomy" id="2662028"/>
    <lineage>
        <taxon>Bacteria</taxon>
        <taxon>Bacillati</taxon>
        <taxon>Actinomycetota</taxon>
        <taxon>Actinomycetes</taxon>
        <taxon>Propionibacteriales</taxon>
        <taxon>Nocardioidaceae</taxon>
        <taxon>Aeromicrobium</taxon>
    </lineage>
</organism>
<dbReference type="GO" id="GO:0043709">
    <property type="term" value="P:cell adhesion involved in single-species biofilm formation"/>
    <property type="evidence" value="ECO:0007669"/>
    <property type="project" value="TreeGrafter"/>
</dbReference>
<dbReference type="RefSeq" id="WP_153652031.1">
    <property type="nucleotide sequence ID" value="NZ_CP045737.1"/>
</dbReference>
<dbReference type="SMART" id="SM00267">
    <property type="entry name" value="GGDEF"/>
    <property type="match status" value="1"/>
</dbReference>
<keyword evidence="4" id="KW-1185">Reference proteome</keyword>
<dbReference type="InterPro" id="IPR000160">
    <property type="entry name" value="GGDEF_dom"/>
</dbReference>
<evidence type="ECO:0000313" key="4">
    <source>
        <dbReference type="Proteomes" id="UP000392064"/>
    </source>
</evidence>
<gene>
    <name evidence="3" type="ORF">GEV26_04930</name>
</gene>
<dbReference type="NCBIfam" id="TIGR00254">
    <property type="entry name" value="GGDEF"/>
    <property type="match status" value="1"/>
</dbReference>
<dbReference type="GO" id="GO:1902201">
    <property type="term" value="P:negative regulation of bacterial-type flagellum-dependent cell motility"/>
    <property type="evidence" value="ECO:0007669"/>
    <property type="project" value="TreeGrafter"/>
</dbReference>
<dbReference type="GO" id="GO:0005886">
    <property type="term" value="C:plasma membrane"/>
    <property type="evidence" value="ECO:0007669"/>
    <property type="project" value="TreeGrafter"/>
</dbReference>
<dbReference type="Pfam" id="PF00990">
    <property type="entry name" value="GGDEF"/>
    <property type="match status" value="1"/>
</dbReference>
<feature type="domain" description="GGDEF" evidence="2">
    <location>
        <begin position="169"/>
        <end position="297"/>
    </location>
</feature>